<evidence type="ECO:0000256" key="4">
    <source>
        <dbReference type="ARBA" id="ARBA00022692"/>
    </source>
</evidence>
<keyword evidence="6" id="KW-0472">Membrane</keyword>
<keyword evidence="2" id="KW-0328">Glycosyltransferase</keyword>
<dbReference type="GO" id="GO:0005737">
    <property type="term" value="C:cytoplasm"/>
    <property type="evidence" value="ECO:0007669"/>
    <property type="project" value="TreeGrafter"/>
</dbReference>
<dbReference type="AlphaFoldDB" id="A0AAW4SLG6"/>
<dbReference type="PANTHER" id="PTHR21461">
    <property type="entry name" value="GLYCOSYLTRANSFERASE FAMILY 92 PROTEIN"/>
    <property type="match status" value="1"/>
</dbReference>
<dbReference type="GO" id="GO:0016020">
    <property type="term" value="C:membrane"/>
    <property type="evidence" value="ECO:0007669"/>
    <property type="project" value="UniProtKB-SubCell"/>
</dbReference>
<name>A0AAW4SLG6_9BACE</name>
<evidence type="ECO:0000256" key="3">
    <source>
        <dbReference type="ARBA" id="ARBA00022679"/>
    </source>
</evidence>
<gene>
    <name evidence="7" type="ORF">LDZ35_02835</name>
</gene>
<keyword evidence="4" id="KW-0812">Transmembrane</keyword>
<protein>
    <submittedName>
        <fullName evidence="7">Glycosyltransferase family 92 protein</fullName>
    </submittedName>
</protein>
<dbReference type="PANTHER" id="PTHR21461:SF69">
    <property type="entry name" value="GLYCOSYLTRANSFERASE FAMILY 92 PROTEIN"/>
    <property type="match status" value="1"/>
</dbReference>
<organism evidence="7 8">
    <name type="scientific">Bacteroides xylanisolvens</name>
    <dbReference type="NCBI Taxonomy" id="371601"/>
    <lineage>
        <taxon>Bacteria</taxon>
        <taxon>Pseudomonadati</taxon>
        <taxon>Bacteroidota</taxon>
        <taxon>Bacteroidia</taxon>
        <taxon>Bacteroidales</taxon>
        <taxon>Bacteroidaceae</taxon>
        <taxon>Bacteroides</taxon>
    </lineage>
</organism>
<evidence type="ECO:0000313" key="8">
    <source>
        <dbReference type="Proteomes" id="UP001197958"/>
    </source>
</evidence>
<evidence type="ECO:0000256" key="6">
    <source>
        <dbReference type="ARBA" id="ARBA00023136"/>
    </source>
</evidence>
<dbReference type="Proteomes" id="UP001197958">
    <property type="component" value="Unassembled WGS sequence"/>
</dbReference>
<dbReference type="SUPFAM" id="SSF53448">
    <property type="entry name" value="Nucleotide-diphospho-sugar transferases"/>
    <property type="match status" value="1"/>
</dbReference>
<sequence length="322" mass="39134">MIHLLKRIKCFGSSVVIPFLRMLFYNTICKCWINWLGCKDSRILKYRLSLCLIFKNEAPFLKEWLDFHFMLGVEHFYMYNNNSTDNFREIIQPYIEKGIITLIEWPYEQSQFMAYKDCYDRFRFETNWLSFLDADEFICLKYQNNIVDWLSRFEKYPAVNIHWLMFGTGGIVKHDYFSNVIEQYYASWDCLNKHGKCIINTRYDIANFHTWYVHHHTYMYYKICGIRMVIPAVNQFGYICTIDKIWGGGKDKLKSSTIQINHYFTKAWSIYSAKMKKTDVLFENNPKADYEYFYRYEDKCITRNFTIQRFFIKLKIEQKLIK</sequence>
<dbReference type="RefSeq" id="WP_087321128.1">
    <property type="nucleotide sequence ID" value="NZ_CP183042.1"/>
</dbReference>
<proteinExistence type="predicted"/>
<keyword evidence="5" id="KW-1133">Transmembrane helix</keyword>
<evidence type="ECO:0000256" key="5">
    <source>
        <dbReference type="ARBA" id="ARBA00022989"/>
    </source>
</evidence>
<dbReference type="GO" id="GO:0016757">
    <property type="term" value="F:glycosyltransferase activity"/>
    <property type="evidence" value="ECO:0007669"/>
    <property type="project" value="UniProtKB-KW"/>
</dbReference>
<keyword evidence="3" id="KW-0808">Transferase</keyword>
<accession>A0AAW4SLG6</accession>
<evidence type="ECO:0000256" key="1">
    <source>
        <dbReference type="ARBA" id="ARBA00004167"/>
    </source>
</evidence>
<evidence type="ECO:0000256" key="2">
    <source>
        <dbReference type="ARBA" id="ARBA00022676"/>
    </source>
</evidence>
<comment type="caution">
    <text evidence="7">The sequence shown here is derived from an EMBL/GenBank/DDBJ whole genome shotgun (WGS) entry which is preliminary data.</text>
</comment>
<reference evidence="7" key="1">
    <citation type="submission" date="2023-08" db="EMBL/GenBank/DDBJ databases">
        <title>Mucin Metabolism Genes Underlie the Key Renovations of Bacteroides xylanisolvens Genomes in Captive Great Apes.</title>
        <authorList>
            <person name="Nishida A.H."/>
        </authorList>
    </citation>
    <scope>NUCLEOTIDE SEQUENCE</scope>
    <source>
        <strain evidence="7">P19.10B</strain>
    </source>
</reference>
<comment type="subcellular location">
    <subcellularLocation>
        <location evidence="1">Membrane</location>
        <topology evidence="1">Single-pass membrane protein</topology>
    </subcellularLocation>
</comment>
<evidence type="ECO:0000313" key="7">
    <source>
        <dbReference type="EMBL" id="MCA4522150.1"/>
    </source>
</evidence>
<dbReference type="InterPro" id="IPR029044">
    <property type="entry name" value="Nucleotide-diphossugar_trans"/>
</dbReference>
<dbReference type="EMBL" id="JAIWWW010000006">
    <property type="protein sequence ID" value="MCA4522150.1"/>
    <property type="molecule type" value="Genomic_DNA"/>
</dbReference>
<dbReference type="InterPro" id="IPR008166">
    <property type="entry name" value="Glyco_transf_92"/>
</dbReference>
<dbReference type="Pfam" id="PF01697">
    <property type="entry name" value="Glyco_transf_92"/>
    <property type="match status" value="1"/>
</dbReference>